<comment type="caution">
    <text evidence="1">The sequence shown here is derived from an EMBL/GenBank/DDBJ whole genome shotgun (WGS) entry which is preliminary data.</text>
</comment>
<reference evidence="2" key="1">
    <citation type="journal article" date="2019" name="Int. J. Syst. Evol. Microbiol.">
        <title>The Global Catalogue of Microorganisms (GCM) 10K type strain sequencing project: providing services to taxonomists for standard genome sequencing and annotation.</title>
        <authorList>
            <consortium name="The Broad Institute Genomics Platform"/>
            <consortium name="The Broad Institute Genome Sequencing Center for Infectious Disease"/>
            <person name="Wu L."/>
            <person name="Ma J."/>
        </authorList>
    </citation>
    <scope>NUCLEOTIDE SEQUENCE [LARGE SCALE GENOMIC DNA]</scope>
    <source>
        <strain evidence="2">CGMCC 1.18518</strain>
    </source>
</reference>
<keyword evidence="2" id="KW-1185">Reference proteome</keyword>
<name>A0ABW1W226_9GAMM</name>
<sequence length="325" mass="36342">MLINIASLNVCTFYPFAWSPSVDVELPDRGDDEKIEHYAERIFSEKVNVFKTGLSKAVNNSQRKGECLFFSMPEFYWNLSPYAFWSKEDVAGAAEYYMDHIPDIITRVIEDYPVGDFGKIILLCGSAGTLIETEKNYDAINYLLAIDNFNFNADGTHCLSMWPKTQVATYDYGYSSGEQEVMHFFMGMPGHPLGLNVNGQGTSVAEHNTNSGYGPTFDNDILPDVPFAISLCADYAKDDDFRKEEWMDKKPKIHFLIASGMGLSASREYGPSVQYAIRNDGYGGTLEKPHAGGCDVMVVESGHITRGISPLSVEDDVYFYELEVV</sequence>
<dbReference type="RefSeq" id="WP_385953419.1">
    <property type="nucleotide sequence ID" value="NZ_JBHSUB010000018.1"/>
</dbReference>
<proteinExistence type="predicted"/>
<dbReference type="Proteomes" id="UP001596230">
    <property type="component" value="Unassembled WGS sequence"/>
</dbReference>
<dbReference type="EMBL" id="JBHSUB010000018">
    <property type="protein sequence ID" value="MFC6379300.1"/>
    <property type="molecule type" value="Genomic_DNA"/>
</dbReference>
<evidence type="ECO:0000313" key="2">
    <source>
        <dbReference type="Proteomes" id="UP001596230"/>
    </source>
</evidence>
<evidence type="ECO:0000313" key="1">
    <source>
        <dbReference type="EMBL" id="MFC6379300.1"/>
    </source>
</evidence>
<protein>
    <recommendedName>
        <fullName evidence="3">Gingipain domain-containing protein</fullName>
    </recommendedName>
</protein>
<evidence type="ECO:0008006" key="3">
    <source>
        <dbReference type="Google" id="ProtNLM"/>
    </source>
</evidence>
<organism evidence="1 2">
    <name type="scientific">Tatumella terrea</name>
    <dbReference type="NCBI Taxonomy" id="419007"/>
    <lineage>
        <taxon>Bacteria</taxon>
        <taxon>Pseudomonadati</taxon>
        <taxon>Pseudomonadota</taxon>
        <taxon>Gammaproteobacteria</taxon>
        <taxon>Enterobacterales</taxon>
        <taxon>Erwiniaceae</taxon>
        <taxon>Tatumella</taxon>
    </lineage>
</organism>
<gene>
    <name evidence="1" type="ORF">ACFP9W_14685</name>
</gene>
<accession>A0ABW1W226</accession>